<evidence type="ECO:0000256" key="2">
    <source>
        <dbReference type="SAM" id="SignalP"/>
    </source>
</evidence>
<organism evidence="3 4">
    <name type="scientific">Flavobacterium suzhouense</name>
    <dbReference type="NCBI Taxonomy" id="1529638"/>
    <lineage>
        <taxon>Bacteria</taxon>
        <taxon>Pseudomonadati</taxon>
        <taxon>Bacteroidota</taxon>
        <taxon>Flavobacteriia</taxon>
        <taxon>Flavobacteriales</taxon>
        <taxon>Flavobacteriaceae</taxon>
        <taxon>Flavobacterium</taxon>
    </lineage>
</organism>
<dbReference type="EMBL" id="JBHUMD010000027">
    <property type="protein sequence ID" value="MFD2603069.1"/>
    <property type="molecule type" value="Genomic_DNA"/>
</dbReference>
<reference evidence="4" key="1">
    <citation type="journal article" date="2019" name="Int. J. Syst. Evol. Microbiol.">
        <title>The Global Catalogue of Microorganisms (GCM) 10K type strain sequencing project: providing services to taxonomists for standard genome sequencing and annotation.</title>
        <authorList>
            <consortium name="The Broad Institute Genomics Platform"/>
            <consortium name="The Broad Institute Genome Sequencing Center for Infectious Disease"/>
            <person name="Wu L."/>
            <person name="Ma J."/>
        </authorList>
    </citation>
    <scope>NUCLEOTIDE SEQUENCE [LARGE SCALE GENOMIC DNA]</scope>
    <source>
        <strain evidence="4">KCTC 42107</strain>
    </source>
</reference>
<feature type="compositionally biased region" description="Low complexity" evidence="1">
    <location>
        <begin position="46"/>
        <end position="96"/>
    </location>
</feature>
<gene>
    <name evidence="3" type="ORF">ACFSR3_13470</name>
</gene>
<dbReference type="RefSeq" id="WP_379821669.1">
    <property type="nucleotide sequence ID" value="NZ_JBHUMD010000027.1"/>
</dbReference>
<comment type="caution">
    <text evidence="3">The sequence shown here is derived from an EMBL/GenBank/DDBJ whole genome shotgun (WGS) entry which is preliminary data.</text>
</comment>
<evidence type="ECO:0000256" key="1">
    <source>
        <dbReference type="SAM" id="MobiDB-lite"/>
    </source>
</evidence>
<feature type="region of interest" description="Disordered" evidence="1">
    <location>
        <begin position="46"/>
        <end position="159"/>
    </location>
</feature>
<evidence type="ECO:0000313" key="3">
    <source>
        <dbReference type="EMBL" id="MFD2603069.1"/>
    </source>
</evidence>
<sequence>MKTITLIKQFAFSVGIVAGMNAFTSCNSCDRKTQTTTQSTTVTYEDTVPTNETTTTVSDGTTTSTSINATGSGSGSTKKPTSTSSGTTGSGSSATTAKDEAARQQAITDRIENSDVNNAVDKNGNPLRSSGAAGSGSGTGTGSTGNNSKVTTREAQRTN</sequence>
<keyword evidence="2" id="KW-0732">Signal</keyword>
<feature type="chain" id="PRO_5047502747" description="Lipoprotein" evidence="2">
    <location>
        <begin position="19"/>
        <end position="159"/>
    </location>
</feature>
<name>A0ABW5NVL1_9FLAO</name>
<dbReference type="PROSITE" id="PS51257">
    <property type="entry name" value="PROKAR_LIPOPROTEIN"/>
    <property type="match status" value="1"/>
</dbReference>
<protein>
    <recommendedName>
        <fullName evidence="5">Lipoprotein</fullName>
    </recommendedName>
</protein>
<keyword evidence="4" id="KW-1185">Reference proteome</keyword>
<evidence type="ECO:0000313" key="4">
    <source>
        <dbReference type="Proteomes" id="UP001597480"/>
    </source>
</evidence>
<proteinExistence type="predicted"/>
<evidence type="ECO:0008006" key="5">
    <source>
        <dbReference type="Google" id="ProtNLM"/>
    </source>
</evidence>
<dbReference type="Proteomes" id="UP001597480">
    <property type="component" value="Unassembled WGS sequence"/>
</dbReference>
<accession>A0ABW5NVL1</accession>
<feature type="compositionally biased region" description="Gly residues" evidence="1">
    <location>
        <begin position="133"/>
        <end position="143"/>
    </location>
</feature>
<feature type="signal peptide" evidence="2">
    <location>
        <begin position="1"/>
        <end position="18"/>
    </location>
</feature>